<reference evidence="1 2" key="2">
    <citation type="journal article" date="2022" name="Mol. Ecol. Resour.">
        <title>The genomes of chicory, endive, great burdock and yacon provide insights into Asteraceae paleo-polyploidization history and plant inulin production.</title>
        <authorList>
            <person name="Fan W."/>
            <person name="Wang S."/>
            <person name="Wang H."/>
            <person name="Wang A."/>
            <person name="Jiang F."/>
            <person name="Liu H."/>
            <person name="Zhao H."/>
            <person name="Xu D."/>
            <person name="Zhang Y."/>
        </authorList>
    </citation>
    <scope>NUCLEOTIDE SEQUENCE [LARGE SCALE GENOMIC DNA]</scope>
    <source>
        <strain evidence="2">cv. Niubang</strain>
    </source>
</reference>
<keyword evidence="2" id="KW-1185">Reference proteome</keyword>
<protein>
    <submittedName>
        <fullName evidence="1">Uncharacterized protein</fullName>
    </submittedName>
</protein>
<sequence length="93" mass="10345">MTTADTNVTLPTLHSLTPSHILSLSVLVTSANLLINFTSSLSRDFLNFSLLLVLLLSLAAVHFLDRTLIFTDFVRAYPLWKFLARFCCSSVVV</sequence>
<dbReference type="EMBL" id="CM042049">
    <property type="protein sequence ID" value="KAI3748636.1"/>
    <property type="molecule type" value="Genomic_DNA"/>
</dbReference>
<name>A0ACB9DQ96_ARCLA</name>
<gene>
    <name evidence="1" type="ORF">L6452_11868</name>
</gene>
<proteinExistence type="predicted"/>
<evidence type="ECO:0000313" key="1">
    <source>
        <dbReference type="EMBL" id="KAI3748636.1"/>
    </source>
</evidence>
<comment type="caution">
    <text evidence="1">The sequence shown here is derived from an EMBL/GenBank/DDBJ whole genome shotgun (WGS) entry which is preliminary data.</text>
</comment>
<evidence type="ECO:0000313" key="2">
    <source>
        <dbReference type="Proteomes" id="UP001055879"/>
    </source>
</evidence>
<accession>A0ACB9DQ96</accession>
<organism evidence="1 2">
    <name type="scientific">Arctium lappa</name>
    <name type="common">Greater burdock</name>
    <name type="synonym">Lappa major</name>
    <dbReference type="NCBI Taxonomy" id="4217"/>
    <lineage>
        <taxon>Eukaryota</taxon>
        <taxon>Viridiplantae</taxon>
        <taxon>Streptophyta</taxon>
        <taxon>Embryophyta</taxon>
        <taxon>Tracheophyta</taxon>
        <taxon>Spermatophyta</taxon>
        <taxon>Magnoliopsida</taxon>
        <taxon>eudicotyledons</taxon>
        <taxon>Gunneridae</taxon>
        <taxon>Pentapetalae</taxon>
        <taxon>asterids</taxon>
        <taxon>campanulids</taxon>
        <taxon>Asterales</taxon>
        <taxon>Asteraceae</taxon>
        <taxon>Carduoideae</taxon>
        <taxon>Cardueae</taxon>
        <taxon>Arctiinae</taxon>
        <taxon>Arctium</taxon>
    </lineage>
</organism>
<reference evidence="2" key="1">
    <citation type="journal article" date="2022" name="Mol. Ecol. Resour.">
        <title>The genomes of chicory, endive, great burdock and yacon provide insights into Asteraceae palaeo-polyploidization history and plant inulin production.</title>
        <authorList>
            <person name="Fan W."/>
            <person name="Wang S."/>
            <person name="Wang H."/>
            <person name="Wang A."/>
            <person name="Jiang F."/>
            <person name="Liu H."/>
            <person name="Zhao H."/>
            <person name="Xu D."/>
            <person name="Zhang Y."/>
        </authorList>
    </citation>
    <scope>NUCLEOTIDE SEQUENCE [LARGE SCALE GENOMIC DNA]</scope>
    <source>
        <strain evidence="2">cv. Niubang</strain>
    </source>
</reference>
<dbReference type="Proteomes" id="UP001055879">
    <property type="component" value="Linkage Group LG03"/>
</dbReference>